<dbReference type="InterPro" id="IPR043128">
    <property type="entry name" value="Rev_trsase/Diguanyl_cyclase"/>
</dbReference>
<evidence type="ECO:0000256" key="3">
    <source>
        <dbReference type="ARBA" id="ARBA00022692"/>
    </source>
</evidence>
<dbReference type="NCBIfam" id="TIGR00254">
    <property type="entry name" value="GGDEF"/>
    <property type="match status" value="1"/>
</dbReference>
<feature type="transmembrane region" description="Helical" evidence="6">
    <location>
        <begin position="79"/>
        <end position="100"/>
    </location>
</feature>
<evidence type="ECO:0000256" key="5">
    <source>
        <dbReference type="ARBA" id="ARBA00023136"/>
    </source>
</evidence>
<dbReference type="EMBL" id="NOIH01000003">
    <property type="protein sequence ID" value="OYD55258.1"/>
    <property type="molecule type" value="Genomic_DNA"/>
</dbReference>
<proteinExistence type="predicted"/>
<feature type="transmembrane region" description="Helical" evidence="6">
    <location>
        <begin position="12"/>
        <end position="28"/>
    </location>
</feature>
<keyword evidence="2" id="KW-1003">Cell membrane</keyword>
<keyword evidence="5 6" id="KW-0472">Membrane</keyword>
<evidence type="ECO:0000313" key="9">
    <source>
        <dbReference type="Proteomes" id="UP000215181"/>
    </source>
</evidence>
<feature type="transmembrane region" description="Helical" evidence="6">
    <location>
        <begin position="228"/>
        <end position="246"/>
    </location>
</feature>
<feature type="transmembrane region" description="Helical" evidence="6">
    <location>
        <begin position="120"/>
        <end position="139"/>
    </location>
</feature>
<gene>
    <name evidence="8" type="ORF">CGK74_03400</name>
</gene>
<dbReference type="InterPro" id="IPR029787">
    <property type="entry name" value="Nucleotide_cyclase"/>
</dbReference>
<dbReference type="AlphaFoldDB" id="A0A235F1U1"/>
<evidence type="ECO:0000256" key="2">
    <source>
        <dbReference type="ARBA" id="ARBA00022475"/>
    </source>
</evidence>
<organism evidence="8 9">
    <name type="scientific">Thauera propionica</name>
    <dbReference type="NCBI Taxonomy" id="2019431"/>
    <lineage>
        <taxon>Bacteria</taxon>
        <taxon>Pseudomonadati</taxon>
        <taxon>Pseudomonadota</taxon>
        <taxon>Betaproteobacteria</taxon>
        <taxon>Rhodocyclales</taxon>
        <taxon>Zoogloeaceae</taxon>
        <taxon>Thauera</taxon>
    </lineage>
</organism>
<keyword evidence="3 6" id="KW-0812">Transmembrane</keyword>
<feature type="transmembrane region" description="Helical" evidence="6">
    <location>
        <begin position="159"/>
        <end position="182"/>
    </location>
</feature>
<dbReference type="PROSITE" id="PS50887">
    <property type="entry name" value="GGDEF"/>
    <property type="match status" value="1"/>
</dbReference>
<dbReference type="FunFam" id="3.30.70.270:FF:000001">
    <property type="entry name" value="Diguanylate cyclase domain protein"/>
    <property type="match status" value="1"/>
</dbReference>
<protein>
    <recommendedName>
        <fullName evidence="7">GGDEF domain-containing protein</fullName>
    </recommendedName>
</protein>
<dbReference type="GO" id="GO:0003824">
    <property type="term" value="F:catalytic activity"/>
    <property type="evidence" value="ECO:0007669"/>
    <property type="project" value="UniProtKB-ARBA"/>
</dbReference>
<dbReference type="Pfam" id="PF05231">
    <property type="entry name" value="MASE1"/>
    <property type="match status" value="1"/>
</dbReference>
<sequence>MTPPTPPAPTPGLLSQACVLLACYWLAWQGSALFEIRPDVSALYLSAGLTTAAGMIGGWRALPLACIAICLVRLPDLPVVSLATLDLAGALRQVAVYGAAGLYLRRRWQRAAFRFSLKDALHFTVVALVASCMSAGLSLHIPPFDSLPQAELGGVFLSFWGGDLAGMLLLIPVIVMLQARLGPRRASFVRRWKEAFAERPGEASATALLVAAACFTLIVVTLPELGQAGPRLAILSVLPVLVASLLRGVLFGFVVALLTCVIELAPIALFELPVESVLDLQLRLIITTTTALLAGASHDDKLFEWRHANFDLLTGLANRHRFQDQIEHELMRARRHRHSMALLYIDLDGFKAVNDAYGHDAGDALLRQVAERLQTCVRETDTIARLGGDEFTIILPDLAHEGVVERIGHDVLRELMRPYALGSVTAHVSASIGLALHPRDGESATDLIRNADRAMYEAKRLGRNRMVRHASIALPVFTPRSDAPA</sequence>
<dbReference type="SMART" id="SM00267">
    <property type="entry name" value="GGDEF"/>
    <property type="match status" value="1"/>
</dbReference>
<dbReference type="InterPro" id="IPR007895">
    <property type="entry name" value="MASE1"/>
</dbReference>
<accession>A0A235F1U1</accession>
<evidence type="ECO:0000313" key="8">
    <source>
        <dbReference type="EMBL" id="OYD55258.1"/>
    </source>
</evidence>
<evidence type="ECO:0000256" key="6">
    <source>
        <dbReference type="SAM" id="Phobius"/>
    </source>
</evidence>
<dbReference type="InterPro" id="IPR000160">
    <property type="entry name" value="GGDEF_dom"/>
</dbReference>
<dbReference type="Proteomes" id="UP000215181">
    <property type="component" value="Unassembled WGS sequence"/>
</dbReference>
<evidence type="ECO:0000256" key="1">
    <source>
        <dbReference type="ARBA" id="ARBA00004651"/>
    </source>
</evidence>
<dbReference type="SUPFAM" id="SSF55073">
    <property type="entry name" value="Nucleotide cyclase"/>
    <property type="match status" value="1"/>
</dbReference>
<feature type="transmembrane region" description="Helical" evidence="6">
    <location>
        <begin position="40"/>
        <end position="59"/>
    </location>
</feature>
<feature type="transmembrane region" description="Helical" evidence="6">
    <location>
        <begin position="253"/>
        <end position="274"/>
    </location>
</feature>
<dbReference type="PANTHER" id="PTHR46663">
    <property type="entry name" value="DIGUANYLATE CYCLASE DGCT-RELATED"/>
    <property type="match status" value="1"/>
</dbReference>
<keyword evidence="4 6" id="KW-1133">Transmembrane helix</keyword>
<dbReference type="RefSeq" id="WP_094267098.1">
    <property type="nucleotide sequence ID" value="NZ_NOIH01000003.1"/>
</dbReference>
<dbReference type="CDD" id="cd01949">
    <property type="entry name" value="GGDEF"/>
    <property type="match status" value="1"/>
</dbReference>
<dbReference type="InterPro" id="IPR052163">
    <property type="entry name" value="DGC-Regulatory_Protein"/>
</dbReference>
<feature type="transmembrane region" description="Helical" evidence="6">
    <location>
        <begin position="203"/>
        <end position="222"/>
    </location>
</feature>
<dbReference type="Pfam" id="PF00990">
    <property type="entry name" value="GGDEF"/>
    <property type="match status" value="1"/>
</dbReference>
<dbReference type="OrthoDB" id="9813903at2"/>
<comment type="subcellular location">
    <subcellularLocation>
        <location evidence="1">Cell membrane</location>
        <topology evidence="1">Multi-pass membrane protein</topology>
    </subcellularLocation>
</comment>
<feature type="domain" description="GGDEF" evidence="7">
    <location>
        <begin position="338"/>
        <end position="471"/>
    </location>
</feature>
<comment type="caution">
    <text evidence="8">The sequence shown here is derived from an EMBL/GenBank/DDBJ whole genome shotgun (WGS) entry which is preliminary data.</text>
</comment>
<keyword evidence="9" id="KW-1185">Reference proteome</keyword>
<dbReference type="Gene3D" id="3.30.70.270">
    <property type="match status" value="1"/>
</dbReference>
<reference evidence="8 9" key="1">
    <citation type="submission" date="2017-07" db="EMBL/GenBank/DDBJ databases">
        <title>Thauera sp. KNDSS-Mac4 genome sequence and assembly.</title>
        <authorList>
            <person name="Mayilraj S."/>
        </authorList>
    </citation>
    <scope>NUCLEOTIDE SEQUENCE [LARGE SCALE GENOMIC DNA]</scope>
    <source>
        <strain evidence="8 9">KNDSS-Mac4</strain>
    </source>
</reference>
<dbReference type="GO" id="GO:0005886">
    <property type="term" value="C:plasma membrane"/>
    <property type="evidence" value="ECO:0007669"/>
    <property type="project" value="UniProtKB-SubCell"/>
</dbReference>
<evidence type="ECO:0000256" key="4">
    <source>
        <dbReference type="ARBA" id="ARBA00022989"/>
    </source>
</evidence>
<evidence type="ECO:0000259" key="7">
    <source>
        <dbReference type="PROSITE" id="PS50887"/>
    </source>
</evidence>
<dbReference type="PANTHER" id="PTHR46663:SF3">
    <property type="entry name" value="SLL0267 PROTEIN"/>
    <property type="match status" value="1"/>
</dbReference>
<name>A0A235F1U1_9RHOO</name>